<protein>
    <submittedName>
        <fullName evidence="3">Pilus assembly protein PilO</fullName>
    </submittedName>
</protein>
<dbReference type="PIRSF" id="PIRSF016482">
    <property type="entry name" value="PilO"/>
    <property type="match status" value="1"/>
</dbReference>
<keyword evidence="2" id="KW-0472">Membrane</keyword>
<proteinExistence type="predicted"/>
<organism evidence="3 4">
    <name type="scientific">Arenicella chitinivorans</name>
    <dbReference type="NCBI Taxonomy" id="1329800"/>
    <lineage>
        <taxon>Bacteria</taxon>
        <taxon>Pseudomonadati</taxon>
        <taxon>Pseudomonadota</taxon>
        <taxon>Gammaproteobacteria</taxon>
        <taxon>Arenicellales</taxon>
        <taxon>Arenicellaceae</taxon>
        <taxon>Arenicella</taxon>
    </lineage>
</organism>
<dbReference type="Pfam" id="PF04350">
    <property type="entry name" value="PilO"/>
    <property type="match status" value="1"/>
</dbReference>
<reference evidence="3" key="1">
    <citation type="journal article" date="2014" name="Int. J. Syst. Evol. Microbiol.">
        <title>Complete genome sequence of Corynebacterium casei LMG S-19264T (=DSM 44701T), isolated from a smear-ripened cheese.</title>
        <authorList>
            <consortium name="US DOE Joint Genome Institute (JGI-PGF)"/>
            <person name="Walter F."/>
            <person name="Albersmeier A."/>
            <person name="Kalinowski J."/>
            <person name="Ruckert C."/>
        </authorList>
    </citation>
    <scope>NUCLEOTIDE SEQUENCE</scope>
    <source>
        <strain evidence="3">KCTC 12711</strain>
    </source>
</reference>
<keyword evidence="2" id="KW-0812">Transmembrane</keyword>
<dbReference type="InterPro" id="IPR014717">
    <property type="entry name" value="Transl_elong_EF1B/ribsomal_bS6"/>
</dbReference>
<reference evidence="3" key="2">
    <citation type="submission" date="2020-09" db="EMBL/GenBank/DDBJ databases">
        <authorList>
            <person name="Sun Q."/>
            <person name="Kim S."/>
        </authorList>
    </citation>
    <scope>NUCLEOTIDE SEQUENCE</scope>
    <source>
        <strain evidence="3">KCTC 12711</strain>
    </source>
</reference>
<dbReference type="EMBL" id="BMXA01000008">
    <property type="protein sequence ID" value="GHA20014.1"/>
    <property type="molecule type" value="Genomic_DNA"/>
</dbReference>
<dbReference type="AlphaFoldDB" id="A0A918S226"/>
<dbReference type="GO" id="GO:0043683">
    <property type="term" value="P:type IV pilus assembly"/>
    <property type="evidence" value="ECO:0007669"/>
    <property type="project" value="InterPro"/>
</dbReference>
<keyword evidence="2" id="KW-1133">Transmembrane helix</keyword>
<dbReference type="PANTHER" id="PTHR39555">
    <property type="entry name" value="FIMBRIAL ASSEMBLY PROTEIN PILO-LIKE PROTEIN-RELATED"/>
    <property type="match status" value="1"/>
</dbReference>
<evidence type="ECO:0000313" key="3">
    <source>
        <dbReference type="EMBL" id="GHA20014.1"/>
    </source>
</evidence>
<evidence type="ECO:0000313" key="4">
    <source>
        <dbReference type="Proteomes" id="UP000614811"/>
    </source>
</evidence>
<gene>
    <name evidence="3" type="primary">pilO</name>
    <name evidence="3" type="ORF">GCM10008090_32290</name>
</gene>
<name>A0A918S226_9GAMM</name>
<sequence length="199" mass="22652">MGLIEELSSLDINDIGSWTRRVKVLMAGLLCLVIIFLGYNYIIKQQIADLKDIQKKEPQLKNTYLEKKALAINLDAYKKQMVEADENFSVLRKQLPNESEIPDLLIDMTQVGLSRGLQFEQIKPGATIEKDFYAEKLVNITANGRYHQIAEFISDVAALPRIINVANFTLERQSGNQEVLVLKAVTKTYHYLEDAYVSE</sequence>
<evidence type="ECO:0000256" key="1">
    <source>
        <dbReference type="SAM" id="Coils"/>
    </source>
</evidence>
<keyword evidence="4" id="KW-1185">Reference proteome</keyword>
<dbReference type="Gene3D" id="1.10.287.540">
    <property type="entry name" value="Helix hairpin bin"/>
    <property type="match status" value="1"/>
</dbReference>
<dbReference type="Proteomes" id="UP000614811">
    <property type="component" value="Unassembled WGS sequence"/>
</dbReference>
<dbReference type="PANTHER" id="PTHR39555:SF1">
    <property type="entry name" value="TYPE IV PILUS INNER MEMBRANE COMPONENT PILO"/>
    <property type="match status" value="1"/>
</dbReference>
<dbReference type="RefSeq" id="WP_189402744.1">
    <property type="nucleotide sequence ID" value="NZ_BMXA01000008.1"/>
</dbReference>
<dbReference type="Gene3D" id="3.30.70.60">
    <property type="match status" value="1"/>
</dbReference>
<dbReference type="GO" id="GO:0043107">
    <property type="term" value="P:type IV pilus-dependent motility"/>
    <property type="evidence" value="ECO:0007669"/>
    <property type="project" value="InterPro"/>
</dbReference>
<comment type="caution">
    <text evidence="3">The sequence shown here is derived from an EMBL/GenBank/DDBJ whole genome shotgun (WGS) entry which is preliminary data.</text>
</comment>
<feature type="coiled-coil region" evidence="1">
    <location>
        <begin position="67"/>
        <end position="94"/>
    </location>
</feature>
<evidence type="ECO:0000256" key="2">
    <source>
        <dbReference type="SAM" id="Phobius"/>
    </source>
</evidence>
<keyword evidence="1" id="KW-0175">Coiled coil</keyword>
<feature type="transmembrane region" description="Helical" evidence="2">
    <location>
        <begin position="24"/>
        <end position="43"/>
    </location>
</feature>
<accession>A0A918S226</accession>
<dbReference type="InterPro" id="IPR007445">
    <property type="entry name" value="PilO"/>
</dbReference>